<accession>U3PIW1</accession>
<dbReference type="OrthoDB" id="8265at10239"/>
<proteinExistence type="predicted"/>
<dbReference type="NCBIfam" id="TIGR01543">
    <property type="entry name" value="proheadase_HK97"/>
    <property type="match status" value="1"/>
</dbReference>
<reference evidence="7 8" key="1">
    <citation type="journal article" date="2015" name="Appl. Microbiol. Biotechnol.">
        <title>The potential of the endolysin Lysdb from Lactobacillus delbrueckii phage for combating Staphylococcus aureus during cheese manufacture from raw milk.</title>
        <authorList>
            <person name="Guo T."/>
            <person name="Xin Y."/>
            <person name="Zhang C."/>
            <person name="Ouyang X."/>
            <person name="Kong J."/>
        </authorList>
    </citation>
    <scope>NUCLEOTIDE SEQUENCE [LARGE SCALE GENOMIC DNA]</scope>
</reference>
<evidence type="ECO:0000256" key="1">
    <source>
        <dbReference type="ARBA" id="ARBA00022612"/>
    </source>
</evidence>
<dbReference type="RefSeq" id="YP_008770173.1">
    <property type="nucleotide sequence ID" value="NC_022762.1"/>
</dbReference>
<dbReference type="KEGG" id="vg:18158497"/>
<evidence type="ECO:0000313" key="7">
    <source>
        <dbReference type="EMBL" id="AGW43685.1"/>
    </source>
</evidence>
<dbReference type="GO" id="GO:0046797">
    <property type="term" value="P:viral procapsid maturation"/>
    <property type="evidence" value="ECO:0007669"/>
    <property type="project" value="UniProtKB-KW"/>
</dbReference>
<dbReference type="InterPro" id="IPR054613">
    <property type="entry name" value="Peptidase_S78_dom"/>
</dbReference>
<gene>
    <name evidence="7" type="ORF">phiLdb_0008</name>
</gene>
<dbReference type="GeneID" id="18158497"/>
<keyword evidence="5" id="KW-1273">Viral capsid maturation</keyword>
<evidence type="ECO:0000256" key="3">
    <source>
        <dbReference type="ARBA" id="ARBA00022801"/>
    </source>
</evidence>
<keyword evidence="2 7" id="KW-0645">Protease</keyword>
<sequence length="212" mass="24255">MMKAIKEVKKQMEVNIRNDHVEIEGYVNAVERNSKPLPSRLGRFVERIDKGAFSDAIQRNSDIHVLLNHDWTRDLGSTSKGNLELEEDNIGLHARAQIYDKDVIEKARNHQLTGWSFGFTDRDVEESVDSETKLPLRKVRGLNLYEVSILDNSKTPAYVGTSINARDQQINFIGADMIDKVNVREMETPKEEPKEIDYSKADAILNEIKEDD</sequence>
<keyword evidence="4" id="KW-0118">Viral capsid assembly</keyword>
<keyword evidence="1" id="KW-1188">Viral release from host cell</keyword>
<evidence type="ECO:0000313" key="8">
    <source>
        <dbReference type="Proteomes" id="UP000016880"/>
    </source>
</evidence>
<protein>
    <submittedName>
        <fullName evidence="7">Putative ClpP protease</fullName>
    </submittedName>
</protein>
<keyword evidence="3" id="KW-0378">Hydrolase</keyword>
<dbReference type="Pfam" id="PF04586">
    <property type="entry name" value="Peptidase_S78"/>
    <property type="match status" value="1"/>
</dbReference>
<evidence type="ECO:0000256" key="4">
    <source>
        <dbReference type="ARBA" id="ARBA00022950"/>
    </source>
</evidence>
<dbReference type="Proteomes" id="UP000016880">
    <property type="component" value="Segment"/>
</dbReference>
<organism evidence="7 8">
    <name type="scientific">Lactobacillus phage phiLdb</name>
    <dbReference type="NCBI Taxonomy" id="1399942"/>
    <lineage>
        <taxon>Viruses</taxon>
        <taxon>Duplodnaviria</taxon>
        <taxon>Heunggongvirae</taxon>
        <taxon>Uroviricota</taxon>
        <taxon>Caudoviricetes</taxon>
        <taxon>Cequinquevirus</taxon>
        <taxon>Cequinquevirus Ldb</taxon>
    </lineage>
</organism>
<feature type="domain" description="Prohead serine protease" evidence="6">
    <location>
        <begin position="12"/>
        <end position="170"/>
    </location>
</feature>
<evidence type="ECO:0000256" key="2">
    <source>
        <dbReference type="ARBA" id="ARBA00022670"/>
    </source>
</evidence>
<dbReference type="GO" id="GO:0006508">
    <property type="term" value="P:proteolysis"/>
    <property type="evidence" value="ECO:0007669"/>
    <property type="project" value="UniProtKB-KW"/>
</dbReference>
<dbReference type="EMBL" id="KF188410">
    <property type="protein sequence ID" value="AGW43685.1"/>
    <property type="molecule type" value="Genomic_DNA"/>
</dbReference>
<name>U3PIW1_9CAUD</name>
<dbReference type="InterPro" id="IPR006433">
    <property type="entry name" value="Prohead_protease"/>
</dbReference>
<evidence type="ECO:0000259" key="6">
    <source>
        <dbReference type="Pfam" id="PF04586"/>
    </source>
</evidence>
<keyword evidence="8" id="KW-1185">Reference proteome</keyword>
<evidence type="ECO:0000256" key="5">
    <source>
        <dbReference type="ARBA" id="ARBA00023045"/>
    </source>
</evidence>
<dbReference type="GO" id="GO:0008233">
    <property type="term" value="F:peptidase activity"/>
    <property type="evidence" value="ECO:0007669"/>
    <property type="project" value="UniProtKB-KW"/>
</dbReference>